<comment type="caution">
    <text evidence="2">The sequence shown here is derived from an EMBL/GenBank/DDBJ whole genome shotgun (WGS) entry which is preliminary data.</text>
</comment>
<protein>
    <submittedName>
        <fullName evidence="2">Uncharacterized protein</fullName>
    </submittedName>
</protein>
<dbReference type="EMBL" id="JAHQIW010001701">
    <property type="protein sequence ID" value="KAJ1353387.1"/>
    <property type="molecule type" value="Genomic_DNA"/>
</dbReference>
<evidence type="ECO:0000256" key="1">
    <source>
        <dbReference type="SAM" id="MobiDB-lite"/>
    </source>
</evidence>
<gene>
    <name evidence="2" type="ORF">KIN20_009998</name>
</gene>
<sequence length="83" mass="9264">MKMAGIAKTDWCHTSKCPQRRGSLKKTEDIEAVLEKLLNHLVHWGKHSEDELLVRTNSGVFDALNGSRRSGPASEANETYGQK</sequence>
<keyword evidence="3" id="KW-1185">Reference proteome</keyword>
<proteinExistence type="predicted"/>
<dbReference type="Proteomes" id="UP001196413">
    <property type="component" value="Unassembled WGS sequence"/>
</dbReference>
<evidence type="ECO:0000313" key="2">
    <source>
        <dbReference type="EMBL" id="KAJ1353387.1"/>
    </source>
</evidence>
<name>A0AAD5M789_PARTN</name>
<evidence type="ECO:0000313" key="3">
    <source>
        <dbReference type="Proteomes" id="UP001196413"/>
    </source>
</evidence>
<reference evidence="2" key="1">
    <citation type="submission" date="2021-06" db="EMBL/GenBank/DDBJ databases">
        <title>Parelaphostrongylus tenuis whole genome reference sequence.</title>
        <authorList>
            <person name="Garwood T.J."/>
            <person name="Larsen P.A."/>
            <person name="Fountain-Jones N.M."/>
            <person name="Garbe J.R."/>
            <person name="Macchietto M.G."/>
            <person name="Kania S.A."/>
            <person name="Gerhold R.W."/>
            <person name="Richards J.E."/>
            <person name="Wolf T.M."/>
        </authorList>
    </citation>
    <scope>NUCLEOTIDE SEQUENCE</scope>
    <source>
        <strain evidence="2">MNPRO001-30</strain>
        <tissue evidence="2">Meninges</tissue>
    </source>
</reference>
<dbReference type="AlphaFoldDB" id="A0AAD5M789"/>
<organism evidence="2 3">
    <name type="scientific">Parelaphostrongylus tenuis</name>
    <name type="common">Meningeal worm</name>
    <dbReference type="NCBI Taxonomy" id="148309"/>
    <lineage>
        <taxon>Eukaryota</taxon>
        <taxon>Metazoa</taxon>
        <taxon>Ecdysozoa</taxon>
        <taxon>Nematoda</taxon>
        <taxon>Chromadorea</taxon>
        <taxon>Rhabditida</taxon>
        <taxon>Rhabditina</taxon>
        <taxon>Rhabditomorpha</taxon>
        <taxon>Strongyloidea</taxon>
        <taxon>Metastrongylidae</taxon>
        <taxon>Parelaphostrongylus</taxon>
    </lineage>
</organism>
<accession>A0AAD5M789</accession>
<feature type="region of interest" description="Disordered" evidence="1">
    <location>
        <begin position="64"/>
        <end position="83"/>
    </location>
</feature>